<evidence type="ECO:0000313" key="17">
    <source>
        <dbReference type="EMBL" id="MBC9249291.1"/>
    </source>
</evidence>
<accession>A0ABR7RVI2</accession>
<feature type="region of interest" description="Disordered" evidence="16">
    <location>
        <begin position="56"/>
        <end position="76"/>
    </location>
</feature>
<comment type="subcellular location">
    <subcellularLocation>
        <location evidence="2">Cell inner membrane</location>
        <topology evidence="2">Single-pass membrane protein</topology>
        <orientation evidence="2">Periplasmic side</orientation>
    </subcellularLocation>
</comment>
<evidence type="ECO:0000256" key="7">
    <source>
        <dbReference type="ARBA" id="ARBA00022692"/>
    </source>
</evidence>
<protein>
    <recommendedName>
        <fullName evidence="4">Lipase chaperone</fullName>
    </recommendedName>
    <alternativeName>
        <fullName evidence="15">Lipase foldase</fullName>
    </alternativeName>
    <alternativeName>
        <fullName evidence="13">Lipase helper protein</fullName>
    </alternativeName>
    <alternativeName>
        <fullName evidence="14">Lipase modulator</fullName>
    </alternativeName>
</protein>
<comment type="caution">
    <text evidence="17">The sequence shown here is derived from an EMBL/GenBank/DDBJ whole genome shotgun (WGS) entry which is preliminary data.</text>
</comment>
<evidence type="ECO:0000256" key="5">
    <source>
        <dbReference type="ARBA" id="ARBA00022475"/>
    </source>
</evidence>
<evidence type="ECO:0000256" key="6">
    <source>
        <dbReference type="ARBA" id="ARBA00022519"/>
    </source>
</evidence>
<keyword evidence="9" id="KW-1133">Transmembrane helix</keyword>
<name>A0ABR7RVI2_AQUAC</name>
<organism evidence="17 18">
    <name type="scientific">Aquipseudomonas alcaligenes</name>
    <name type="common">Pseudomonas alcaligenes</name>
    <dbReference type="NCBI Taxonomy" id="43263"/>
    <lineage>
        <taxon>Bacteria</taxon>
        <taxon>Pseudomonadati</taxon>
        <taxon>Pseudomonadota</taxon>
        <taxon>Gammaproteobacteria</taxon>
        <taxon>Pseudomonadales</taxon>
        <taxon>Pseudomonadaceae</taxon>
        <taxon>Aquipseudomonas</taxon>
    </lineage>
</organism>
<evidence type="ECO:0000256" key="2">
    <source>
        <dbReference type="ARBA" id="ARBA00004383"/>
    </source>
</evidence>
<evidence type="ECO:0000256" key="3">
    <source>
        <dbReference type="ARBA" id="ARBA00010358"/>
    </source>
</evidence>
<evidence type="ECO:0000313" key="18">
    <source>
        <dbReference type="Proteomes" id="UP000744555"/>
    </source>
</evidence>
<comment type="similarity">
    <text evidence="3">Belongs to the lipase chaperone family.</text>
</comment>
<dbReference type="SUPFAM" id="SSF158855">
    <property type="entry name" value="Lipase chaperone-like"/>
    <property type="match status" value="1"/>
</dbReference>
<dbReference type="EMBL" id="LZEU01000001">
    <property type="protein sequence ID" value="MBC9249291.1"/>
    <property type="molecule type" value="Genomic_DNA"/>
</dbReference>
<keyword evidence="5" id="KW-1003">Cell membrane</keyword>
<keyword evidence="18" id="KW-1185">Reference proteome</keyword>
<keyword evidence="11" id="KW-0472">Membrane</keyword>
<reference evidence="17 18" key="1">
    <citation type="submission" date="2016-06" db="EMBL/GenBank/DDBJ databases">
        <authorList>
            <person name="Ramos C."/>
            <person name="Pintado A."/>
            <person name="Crespo-Gomez J.I."/>
        </authorList>
    </citation>
    <scope>NUCLEOTIDE SEQUENCE [LARGE SCALE GENOMIC DNA]</scope>
    <source>
        <strain evidence="17 18">AVO110</strain>
    </source>
</reference>
<evidence type="ECO:0000256" key="11">
    <source>
        <dbReference type="ARBA" id="ARBA00023136"/>
    </source>
</evidence>
<keyword evidence="10" id="KW-0443">Lipid metabolism</keyword>
<evidence type="ECO:0000256" key="8">
    <source>
        <dbReference type="ARBA" id="ARBA00022963"/>
    </source>
</evidence>
<proteinExistence type="inferred from homology"/>
<dbReference type="Proteomes" id="UP000744555">
    <property type="component" value="Unassembled WGS sequence"/>
</dbReference>
<evidence type="ECO:0000256" key="4">
    <source>
        <dbReference type="ARBA" id="ARBA00019692"/>
    </source>
</evidence>
<feature type="compositionally biased region" description="Low complexity" evidence="16">
    <location>
        <begin position="56"/>
        <end position="67"/>
    </location>
</feature>
<dbReference type="RefSeq" id="WP_187804442.1">
    <property type="nucleotide sequence ID" value="NZ_LZEU01000001.1"/>
</dbReference>
<keyword evidence="7" id="KW-0812">Transmembrane</keyword>
<evidence type="ECO:0000256" key="1">
    <source>
        <dbReference type="ARBA" id="ARBA00003280"/>
    </source>
</evidence>
<evidence type="ECO:0000256" key="13">
    <source>
        <dbReference type="ARBA" id="ARBA00030948"/>
    </source>
</evidence>
<evidence type="ECO:0000256" key="12">
    <source>
        <dbReference type="ARBA" id="ARBA00023186"/>
    </source>
</evidence>
<keyword evidence="12" id="KW-0143">Chaperone</keyword>
<gene>
    <name evidence="17" type="ORF">A9179_03265</name>
</gene>
<dbReference type="Pfam" id="PF03280">
    <property type="entry name" value="Lipase_chap"/>
    <property type="match status" value="1"/>
</dbReference>
<evidence type="ECO:0000256" key="10">
    <source>
        <dbReference type="ARBA" id="ARBA00023098"/>
    </source>
</evidence>
<evidence type="ECO:0000256" key="15">
    <source>
        <dbReference type="ARBA" id="ARBA00033028"/>
    </source>
</evidence>
<comment type="function">
    <text evidence="1">May be involved in the folding of the extracellular lipase during its passage through the periplasm.</text>
</comment>
<sequence>MLNPRLLAVLAAALLLGALVPLAMPLLLAPELPQPSPLPRLASSAAAAPAVTTTPLQTAPAARAAAPGDTHTDGAVREDEHGDLLIDLALRDYLDYFLSRADLVGLPRATAALYADAQPRLAPKARQQLGQLLDHYLQYKQAVLALLDAPLSAEQQHDPAAQLALLRQVGEQLQQMRRHYLGAEVAQAFFADEEAYGNYSLARMELLAGNSDPASREQALAELERQLPPAIQASRQRYAEQQQLAEQTRQLLDSPQDAQQLRGQLGQLYEPEVVERLLAERQAEQDLQLRYRDYRVQADNLRHAALASEDRQRQLDELRQQMFRADEQRRVEIMDSTPVN</sequence>
<keyword evidence="8" id="KW-0442">Lipid degradation</keyword>
<evidence type="ECO:0000256" key="9">
    <source>
        <dbReference type="ARBA" id="ARBA00022989"/>
    </source>
</evidence>
<dbReference type="InterPro" id="IPR004961">
    <property type="entry name" value="Lipase_chaperone"/>
</dbReference>
<evidence type="ECO:0000256" key="16">
    <source>
        <dbReference type="SAM" id="MobiDB-lite"/>
    </source>
</evidence>
<keyword evidence="6" id="KW-0997">Cell inner membrane</keyword>
<evidence type="ECO:0000256" key="14">
    <source>
        <dbReference type="ARBA" id="ARBA00031542"/>
    </source>
</evidence>